<accession>A0A1S2VQI2</accession>
<dbReference type="AlphaFoldDB" id="A0A1S2VQI2"/>
<reference evidence="1 2" key="1">
    <citation type="submission" date="2016-10" db="EMBL/GenBank/DDBJ databases">
        <title>Arsenicibacter rosenii gen. nov., sp. nov., an efficient arsenic-methylating bacterium isolated from an arsenic-contaminated paddy soil.</title>
        <authorList>
            <person name="Huang K."/>
        </authorList>
    </citation>
    <scope>NUCLEOTIDE SEQUENCE [LARGE SCALE GENOMIC DNA]</scope>
    <source>
        <strain evidence="1 2">SM-1</strain>
    </source>
</reference>
<dbReference type="SUPFAM" id="SSF49899">
    <property type="entry name" value="Concanavalin A-like lectins/glucanases"/>
    <property type="match status" value="1"/>
</dbReference>
<dbReference type="Proteomes" id="UP000181790">
    <property type="component" value="Unassembled WGS sequence"/>
</dbReference>
<protein>
    <submittedName>
        <fullName evidence="1">Uncharacterized protein</fullName>
    </submittedName>
</protein>
<organism evidence="1 2">
    <name type="scientific">Arsenicibacter rosenii</name>
    <dbReference type="NCBI Taxonomy" id="1750698"/>
    <lineage>
        <taxon>Bacteria</taxon>
        <taxon>Pseudomonadati</taxon>
        <taxon>Bacteroidota</taxon>
        <taxon>Cytophagia</taxon>
        <taxon>Cytophagales</taxon>
        <taxon>Spirosomataceae</taxon>
        <taxon>Arsenicibacter</taxon>
    </lineage>
</organism>
<gene>
    <name evidence="1" type="ORF">BLX24_04195</name>
</gene>
<evidence type="ECO:0000313" key="1">
    <source>
        <dbReference type="EMBL" id="OIN60058.1"/>
    </source>
</evidence>
<name>A0A1S2VQI2_9BACT</name>
<comment type="caution">
    <text evidence="1">The sequence shown here is derived from an EMBL/GenBank/DDBJ whole genome shotgun (WGS) entry which is preliminary data.</text>
</comment>
<keyword evidence="2" id="KW-1185">Reference proteome</keyword>
<dbReference type="GO" id="GO:0005975">
    <property type="term" value="P:carbohydrate metabolic process"/>
    <property type="evidence" value="ECO:0007669"/>
    <property type="project" value="UniProtKB-ARBA"/>
</dbReference>
<evidence type="ECO:0000313" key="2">
    <source>
        <dbReference type="Proteomes" id="UP000181790"/>
    </source>
</evidence>
<proteinExistence type="predicted"/>
<dbReference type="InterPro" id="IPR013320">
    <property type="entry name" value="ConA-like_dom_sf"/>
</dbReference>
<dbReference type="GO" id="GO:0004553">
    <property type="term" value="F:hydrolase activity, hydrolyzing O-glycosyl compounds"/>
    <property type="evidence" value="ECO:0007669"/>
    <property type="project" value="UniProtKB-ARBA"/>
</dbReference>
<dbReference type="EMBL" id="MORL01000002">
    <property type="protein sequence ID" value="OIN60058.1"/>
    <property type="molecule type" value="Genomic_DNA"/>
</dbReference>
<sequence>MLRFANPGAFLRLSPSLTDGLVAYYPFNGNANDESGNNRHGTVHDATLTTDRFGNANKAYAFDGVNDWIDVAKDAAFQFNDFTLSAWTTIVDKPSGTIACYPANGSTEDAWYYGYGELNGQLISAYVYPGIYLFGRRPFIPNT</sequence>
<dbReference type="Gene3D" id="2.60.120.200">
    <property type="match status" value="1"/>
</dbReference>